<proteinExistence type="predicted"/>
<protein>
    <submittedName>
        <fullName evidence="1">Uncharacterized protein</fullName>
    </submittedName>
</protein>
<evidence type="ECO:0000313" key="1">
    <source>
        <dbReference type="EMBL" id="MQQ09095.1"/>
    </source>
</evidence>
<sequence length="92" mass="10687">MTPEAHQKASELLSQIKAIQSAIHYWTEVIKSPQEWLRKGDAAQPRSAYEYPDYAFPAQATPTEDEFSSLKTAVLKRLRREYERLKTEFAEL</sequence>
<dbReference type="Proteomes" id="UP000444174">
    <property type="component" value="Unassembled WGS sequence"/>
</dbReference>
<comment type="caution">
    <text evidence="1">The sequence shown here is derived from an EMBL/GenBank/DDBJ whole genome shotgun (WGS) entry which is preliminary data.</text>
</comment>
<accession>A0A843YHE9</accession>
<organism evidence="1 2">
    <name type="scientific">Tritonibacter litoralis</name>
    <dbReference type="NCBI Taxonomy" id="2662264"/>
    <lineage>
        <taxon>Bacteria</taxon>
        <taxon>Pseudomonadati</taxon>
        <taxon>Pseudomonadota</taxon>
        <taxon>Alphaproteobacteria</taxon>
        <taxon>Rhodobacterales</taxon>
        <taxon>Paracoccaceae</taxon>
        <taxon>Tritonibacter</taxon>
    </lineage>
</organism>
<evidence type="ECO:0000313" key="2">
    <source>
        <dbReference type="Proteomes" id="UP000444174"/>
    </source>
</evidence>
<dbReference type="RefSeq" id="WP_153216038.1">
    <property type="nucleotide sequence ID" value="NZ_WIBF01000006.1"/>
</dbReference>
<keyword evidence="2" id="KW-1185">Reference proteome</keyword>
<dbReference type="AlphaFoldDB" id="A0A843YHE9"/>
<dbReference type="EMBL" id="WIBF01000006">
    <property type="protein sequence ID" value="MQQ09095.1"/>
    <property type="molecule type" value="Genomic_DNA"/>
</dbReference>
<gene>
    <name evidence="1" type="ORF">GFB49_11570</name>
</gene>
<reference evidence="1 2" key="1">
    <citation type="submission" date="2019-10" db="EMBL/GenBank/DDBJ databases">
        <title>Epibacterium sp. nov., isolated from seawater.</title>
        <authorList>
            <person name="Zhang X."/>
            <person name="Li N."/>
        </authorList>
    </citation>
    <scope>NUCLEOTIDE SEQUENCE [LARGE SCALE GENOMIC DNA]</scope>
    <source>
        <strain evidence="1 2">SM1979</strain>
    </source>
</reference>
<name>A0A843YHE9_9RHOB</name>